<dbReference type="InterPro" id="IPR008979">
    <property type="entry name" value="Galactose-bd-like_sf"/>
</dbReference>
<organism evidence="3 4">
    <name type="scientific">Paeniglutamicibacter gangotriensis Lz1y</name>
    <dbReference type="NCBI Taxonomy" id="1276920"/>
    <lineage>
        <taxon>Bacteria</taxon>
        <taxon>Bacillati</taxon>
        <taxon>Actinomycetota</taxon>
        <taxon>Actinomycetes</taxon>
        <taxon>Micrococcales</taxon>
        <taxon>Micrococcaceae</taxon>
        <taxon>Paeniglutamicibacter</taxon>
    </lineage>
</organism>
<proteinExistence type="predicted"/>
<dbReference type="Proteomes" id="UP000012015">
    <property type="component" value="Unassembled WGS sequence"/>
</dbReference>
<dbReference type="Gene3D" id="2.60.120.260">
    <property type="entry name" value="Galactose-binding domain-like"/>
    <property type="match status" value="1"/>
</dbReference>
<dbReference type="PRINTS" id="PR01217">
    <property type="entry name" value="PRICHEXTENSN"/>
</dbReference>
<evidence type="ECO:0000256" key="1">
    <source>
        <dbReference type="SAM" id="MobiDB-lite"/>
    </source>
</evidence>
<dbReference type="STRING" id="1276920.ADIAG_00094"/>
<keyword evidence="2" id="KW-0472">Membrane</keyword>
<dbReference type="AlphaFoldDB" id="M7MYF5"/>
<feature type="compositionally biased region" description="Low complexity" evidence="1">
    <location>
        <begin position="412"/>
        <end position="431"/>
    </location>
</feature>
<feature type="region of interest" description="Disordered" evidence="1">
    <location>
        <begin position="407"/>
        <end position="431"/>
    </location>
</feature>
<accession>M7MYF5</accession>
<keyword evidence="2" id="KW-0812">Transmembrane</keyword>
<feature type="compositionally biased region" description="Low complexity" evidence="1">
    <location>
        <begin position="264"/>
        <end position="277"/>
    </location>
</feature>
<feature type="region of interest" description="Disordered" evidence="1">
    <location>
        <begin position="332"/>
        <end position="367"/>
    </location>
</feature>
<comment type="caution">
    <text evidence="3">The sequence shown here is derived from an EMBL/GenBank/DDBJ whole genome shotgun (WGS) entry which is preliminary data.</text>
</comment>
<evidence type="ECO:0000313" key="4">
    <source>
        <dbReference type="Proteomes" id="UP000012015"/>
    </source>
</evidence>
<feature type="compositionally biased region" description="Acidic residues" evidence="1">
    <location>
        <begin position="355"/>
        <end position="366"/>
    </location>
</feature>
<reference evidence="3 4" key="1">
    <citation type="journal article" date="2013" name="Genome Announc.">
        <title>Draft Genome Sequence of Arthrobacter gangotriensis Strain Lz1yT, Isolated from a Penguin Rookery Soil Sample Collected in Antarctica, near the Indian Station Dakshin Gangotri.</title>
        <authorList>
            <person name="Shivaji S."/>
            <person name="Ara S."/>
            <person name="Bandi S."/>
            <person name="Singh A."/>
            <person name="Kumar Pinnaka A."/>
        </authorList>
    </citation>
    <scope>NUCLEOTIDE SEQUENCE [LARGE SCALE GENOMIC DNA]</scope>
    <source>
        <strain evidence="3 4">Lz1y</strain>
    </source>
</reference>
<feature type="compositionally biased region" description="Low complexity" evidence="1">
    <location>
        <begin position="284"/>
        <end position="303"/>
    </location>
</feature>
<dbReference type="eggNOG" id="COG0515">
    <property type="taxonomic scope" value="Bacteria"/>
</dbReference>
<dbReference type="RefSeq" id="WP_007269301.1">
    <property type="nucleotide sequence ID" value="NZ_AOCK01000001.1"/>
</dbReference>
<feature type="transmembrane region" description="Helical" evidence="2">
    <location>
        <begin position="375"/>
        <end position="393"/>
    </location>
</feature>
<name>M7MYF5_9MICC</name>
<protein>
    <submittedName>
        <fullName evidence="3">Uncharacterized protein</fullName>
    </submittedName>
</protein>
<sequence>MSQPIDAGAMLGGRYQVTEMVLTSADGDQVLSGIDQVLNRPVSILVGSTANASQLATSAREIATGERYAAVQVLDLGISEGSTYLVTNLAEPADLLDLVVQADPTYIEPFYTDTLGTEIFGVARSNEPASYDDDDEYYDDQQAQEEQRPAMLDRLPEISLNEKLNNLKGRFTRGKQVPPAVAPVSPPDTVGSSTEQSPAVPASSAPSPIAPATQAAPKAPPATPTAKPEAPATQATPKDPQATPAAKPEATATQATPKAPPATPAAKPEAPATQATPKAPPATPKVAPVAPVAKAPVKPAPKVTKMEQPEDDVDEPVVTSAAALAAAQKSRGVTVDETGQRVPSSFPAAALGYSDPDEEYENEEADEGGKKTTRLLVGALLCAVLVLAVVFAYNTLGGNKTVPVATESTTQAPTSADASSSEASPSKSAQAVTPEIAGLTRLVPGNQDLNAATDNTLSNAIDGNPASLYKSFSFTSPQYGGLASNMVFIVELEDLSDISEVQLEGLNGTGGSFEIRVGKTDNLSDAKVVSSGSFTGPTVTVPVGGEDSESAQGKYVFLNVTELPRRASGANASRPYGLQIGEFRVS</sequence>
<keyword evidence="2" id="KW-1133">Transmembrane helix</keyword>
<gene>
    <name evidence="3" type="ORF">ADIAG_00094</name>
</gene>
<dbReference type="SUPFAM" id="SSF49785">
    <property type="entry name" value="Galactose-binding domain-like"/>
    <property type="match status" value="1"/>
</dbReference>
<evidence type="ECO:0000256" key="2">
    <source>
        <dbReference type="SAM" id="Phobius"/>
    </source>
</evidence>
<feature type="compositionally biased region" description="Low complexity" evidence="1">
    <location>
        <begin position="197"/>
        <end position="217"/>
    </location>
</feature>
<feature type="compositionally biased region" description="Low complexity" evidence="1">
    <location>
        <begin position="224"/>
        <end position="257"/>
    </location>
</feature>
<dbReference type="PATRIC" id="fig|1276920.7.peg.90"/>
<evidence type="ECO:0000313" key="3">
    <source>
        <dbReference type="EMBL" id="EMR00087.1"/>
    </source>
</evidence>
<dbReference type="EMBL" id="AOCK01000001">
    <property type="protein sequence ID" value="EMR00087.1"/>
    <property type="molecule type" value="Genomic_DNA"/>
</dbReference>
<feature type="region of interest" description="Disordered" evidence="1">
    <location>
        <begin position="171"/>
        <end position="313"/>
    </location>
</feature>
<keyword evidence="4" id="KW-1185">Reference proteome</keyword>